<dbReference type="EMBL" id="CAJMWY010003897">
    <property type="protein sequence ID" value="CAE6510956.1"/>
    <property type="molecule type" value="Genomic_DNA"/>
</dbReference>
<dbReference type="GO" id="GO:0005634">
    <property type="term" value="C:nucleus"/>
    <property type="evidence" value="ECO:0007669"/>
    <property type="project" value="UniProtKB-SubCell"/>
</dbReference>
<sequence>MSYSSNARCVNCGARNPNCNGCQACAGIEYGSDYYAAAKSAQYTASNHIALNAIGSLGIRSAEKPSSPSSIANTSHQALVRQSTLPVEHTRTWPYLDASIAHDSRFQLAEATGTSSPLESDTRLAFLDDVQSPEIIQQGILDRLVPDETVNSNMLTYLTYSAASWMSRFLFEPVRSIQGTKSPILHWLKHDTGQVMIMAKVGLSVAKDTEYDLSDFFTWEKMVVEGVLQARERGVRGPEAMEALRHCHKVREPPYSLWTNPTHKEQFISTLTKVGSLASVLGTMNLFAPVFRLACPEPATEYVNLPQTLLGNVNLQYFATLDVLQSTLTHRPMFFRYDLQFRSPRDEALVHAEDGPGFKVRWLYGIPDRLVVTLARMNTLLEDFGNRVGEEVVRDLEAEIEASVPAGWSSVGVNPLRILARMLVDESWKFAAYVYLYMGLGGANAHDKRVVQVQNKFMRLLSGVEPRRNPDSFLVMPMVILGIATSDPEQQSALLARLWGVSECSQSGTMGNDLLRMVKDVWARTRDRPAVWSDLGIASSSITRM</sequence>
<evidence type="ECO:0000313" key="4">
    <source>
        <dbReference type="Proteomes" id="UP000663861"/>
    </source>
</evidence>
<dbReference type="AlphaFoldDB" id="A0A8H3HFG8"/>
<evidence type="ECO:0000256" key="1">
    <source>
        <dbReference type="ARBA" id="ARBA00004123"/>
    </source>
</evidence>
<dbReference type="PANTHER" id="PTHR37534">
    <property type="entry name" value="TRANSCRIPTIONAL ACTIVATOR PROTEIN UGA3"/>
    <property type="match status" value="1"/>
</dbReference>
<reference evidence="3" key="1">
    <citation type="submission" date="2021-01" db="EMBL/GenBank/DDBJ databases">
        <authorList>
            <person name="Kaushik A."/>
        </authorList>
    </citation>
    <scope>NUCLEOTIDE SEQUENCE</scope>
    <source>
        <strain evidence="3">AG4-RS23</strain>
    </source>
</reference>
<protein>
    <submittedName>
        <fullName evidence="3">Uncharacterized protein</fullName>
    </submittedName>
</protein>
<dbReference type="Pfam" id="PF11951">
    <property type="entry name" value="Fungal_trans_2"/>
    <property type="match status" value="1"/>
</dbReference>
<evidence type="ECO:0000313" key="3">
    <source>
        <dbReference type="EMBL" id="CAE6510956.1"/>
    </source>
</evidence>
<comment type="subcellular location">
    <subcellularLocation>
        <location evidence="1">Nucleus</location>
    </subcellularLocation>
</comment>
<keyword evidence="2" id="KW-0539">Nucleus</keyword>
<dbReference type="GO" id="GO:0045944">
    <property type="term" value="P:positive regulation of transcription by RNA polymerase II"/>
    <property type="evidence" value="ECO:0007669"/>
    <property type="project" value="TreeGrafter"/>
</dbReference>
<gene>
    <name evidence="3" type="ORF">RDB_LOCUS138044</name>
</gene>
<proteinExistence type="predicted"/>
<accession>A0A8H3HFG8</accession>
<dbReference type="PANTHER" id="PTHR37534:SF7">
    <property type="entry name" value="TRANSCRIPTIONAL ACTIVATOR PROTEIN UGA3"/>
    <property type="match status" value="1"/>
</dbReference>
<evidence type="ECO:0000256" key="2">
    <source>
        <dbReference type="ARBA" id="ARBA00023242"/>
    </source>
</evidence>
<dbReference type="GO" id="GO:0000976">
    <property type="term" value="F:transcription cis-regulatory region binding"/>
    <property type="evidence" value="ECO:0007669"/>
    <property type="project" value="TreeGrafter"/>
</dbReference>
<organism evidence="3 4">
    <name type="scientific">Rhizoctonia solani</name>
    <dbReference type="NCBI Taxonomy" id="456999"/>
    <lineage>
        <taxon>Eukaryota</taxon>
        <taxon>Fungi</taxon>
        <taxon>Dikarya</taxon>
        <taxon>Basidiomycota</taxon>
        <taxon>Agaricomycotina</taxon>
        <taxon>Agaricomycetes</taxon>
        <taxon>Cantharellales</taxon>
        <taxon>Ceratobasidiaceae</taxon>
        <taxon>Rhizoctonia</taxon>
    </lineage>
</organism>
<name>A0A8H3HFG8_9AGAM</name>
<comment type="caution">
    <text evidence="3">The sequence shown here is derived from an EMBL/GenBank/DDBJ whole genome shotgun (WGS) entry which is preliminary data.</text>
</comment>
<dbReference type="InterPro" id="IPR021858">
    <property type="entry name" value="Fun_TF"/>
</dbReference>
<dbReference type="GO" id="GO:0003700">
    <property type="term" value="F:DNA-binding transcription factor activity"/>
    <property type="evidence" value="ECO:0007669"/>
    <property type="project" value="TreeGrafter"/>
</dbReference>
<dbReference type="Proteomes" id="UP000663861">
    <property type="component" value="Unassembled WGS sequence"/>
</dbReference>